<dbReference type="SMART" id="SM00493">
    <property type="entry name" value="TOPRIM"/>
    <property type="match status" value="1"/>
</dbReference>
<dbReference type="Pfam" id="PF13662">
    <property type="entry name" value="Toprim_4"/>
    <property type="match status" value="1"/>
</dbReference>
<dbReference type="EC" id="2.7.7.101" evidence="10"/>
<dbReference type="InterPro" id="IPR050219">
    <property type="entry name" value="DnaG_primase"/>
</dbReference>
<sequence length="423" mass="46726">MVKYVIRAKIEVDGVVDKSDVIGAIFGYTEGIFGEEFDLRELQDKGRLGRISVELKAQNGKTVGEIFIPSNLDRIETALLAAIIECVERVGPYTAKVQVLDIVDVRAERIKRIIERASEIARKYFVEKAPDIKEIINKVSESIRTAELILYGPEKLPAGPDVEKSDTIIIVEGRADVINMLRYGYRNVIALEGAHGSKIPETIVRLASRKTAILFVDGDRAGELIAREVLRVADIDYVARAPSGKEVEELTAKEIAKALKNAVPAKLFLEQIEKKSAEAITELETKTSASPTEATAPQVQTIQPQIQKHVVAEKPAEVAMEIPLNVIDESRKIIGNLEALLFDSNWNLVERIPVRDLVDRIEQMEYGRVSAVIFDGIITQRLLDVASSKGVKLIVGVRLGNIAKKPENVIAMTFNDILSAIQS</sequence>
<reference evidence="12" key="1">
    <citation type="journal article" date="2020" name="mSystems">
        <title>Genome- and Community-Level Interaction Insights into Carbon Utilization and Element Cycling Functions of Hydrothermarchaeota in Hydrothermal Sediment.</title>
        <authorList>
            <person name="Zhou Z."/>
            <person name="Liu Y."/>
            <person name="Xu W."/>
            <person name="Pan J."/>
            <person name="Luo Z.H."/>
            <person name="Li M."/>
        </authorList>
    </citation>
    <scope>NUCLEOTIDE SEQUENCE [LARGE SCALE GENOMIC DNA]</scope>
    <source>
        <strain evidence="12">SpSt-16</strain>
    </source>
</reference>
<dbReference type="PANTHER" id="PTHR30313:SF2">
    <property type="entry name" value="DNA PRIMASE"/>
    <property type="match status" value="1"/>
</dbReference>
<dbReference type="GO" id="GO:0006269">
    <property type="term" value="P:DNA replication, synthesis of primer"/>
    <property type="evidence" value="ECO:0007669"/>
    <property type="project" value="UniProtKB-UniRule"/>
</dbReference>
<evidence type="ECO:0000313" key="12">
    <source>
        <dbReference type="EMBL" id="HEW52907.1"/>
    </source>
</evidence>
<proteinExistence type="inferred from homology"/>
<accession>A0A7C2VLZ6</accession>
<evidence type="ECO:0000256" key="7">
    <source>
        <dbReference type="ARBA" id="ARBA00022835"/>
    </source>
</evidence>
<evidence type="ECO:0000256" key="9">
    <source>
        <dbReference type="ARBA" id="ARBA00023163"/>
    </source>
</evidence>
<evidence type="ECO:0000256" key="6">
    <source>
        <dbReference type="ARBA" id="ARBA00022723"/>
    </source>
</evidence>
<protein>
    <recommendedName>
        <fullName evidence="10">DNA primase DnaG</fullName>
        <ecNumber evidence="10">2.7.7.101</ecNumber>
    </recommendedName>
</protein>
<keyword evidence="6" id="KW-0479">Metal-binding</keyword>
<dbReference type="GO" id="GO:0005737">
    <property type="term" value="C:cytoplasm"/>
    <property type="evidence" value="ECO:0007669"/>
    <property type="project" value="TreeGrafter"/>
</dbReference>
<keyword evidence="7 10" id="KW-0271">Exosome</keyword>
<organism evidence="12">
    <name type="scientific">Ignisphaera aggregans</name>
    <dbReference type="NCBI Taxonomy" id="334771"/>
    <lineage>
        <taxon>Archaea</taxon>
        <taxon>Thermoproteota</taxon>
        <taxon>Thermoprotei</taxon>
        <taxon>Desulfurococcales</taxon>
        <taxon>Desulfurococcaceae</taxon>
        <taxon>Ignisphaera</taxon>
    </lineage>
</organism>
<dbReference type="InterPro" id="IPR034154">
    <property type="entry name" value="TOPRIM_DnaG/twinkle"/>
</dbReference>
<comment type="similarity">
    <text evidence="10">Belongs to the archaeal DnaG primase family.</text>
</comment>
<keyword evidence="9 10" id="KW-0804">Transcription</keyword>
<keyword evidence="5 10" id="KW-0235">DNA replication</keyword>
<dbReference type="NCBIfam" id="NF003108">
    <property type="entry name" value="PRK04031.1-1"/>
    <property type="match status" value="1"/>
</dbReference>
<evidence type="ECO:0000259" key="11">
    <source>
        <dbReference type="PROSITE" id="PS50880"/>
    </source>
</evidence>
<gene>
    <name evidence="10" type="primary">dnaG</name>
    <name evidence="12" type="ORF">ENO77_01865</name>
</gene>
<dbReference type="GO" id="GO:0000178">
    <property type="term" value="C:exosome (RNase complex)"/>
    <property type="evidence" value="ECO:0007669"/>
    <property type="project" value="UniProtKB-KW"/>
</dbReference>
<dbReference type="GO" id="GO:0000428">
    <property type="term" value="C:DNA-directed RNA polymerase complex"/>
    <property type="evidence" value="ECO:0007669"/>
    <property type="project" value="UniProtKB-KW"/>
</dbReference>
<keyword evidence="3 10" id="KW-0808">Transferase</keyword>
<evidence type="ECO:0000256" key="8">
    <source>
        <dbReference type="ARBA" id="ARBA00022842"/>
    </source>
</evidence>
<evidence type="ECO:0000256" key="10">
    <source>
        <dbReference type="HAMAP-Rule" id="MF_00007"/>
    </source>
</evidence>
<keyword evidence="8" id="KW-0460">Magnesium</keyword>
<dbReference type="InterPro" id="IPR006171">
    <property type="entry name" value="TOPRIM_dom"/>
</dbReference>
<dbReference type="GO" id="GO:1990077">
    <property type="term" value="C:primosome complex"/>
    <property type="evidence" value="ECO:0007669"/>
    <property type="project" value="UniProtKB-KW"/>
</dbReference>
<keyword evidence="2 10" id="KW-0639">Primosome</keyword>
<keyword evidence="1 10" id="KW-0240">DNA-directed RNA polymerase</keyword>
<comment type="subunit">
    <text evidence="10">Forms a ternary complex with MCM helicase and DNA. Component of the archaeal exosome complex.</text>
</comment>
<dbReference type="InterPro" id="IPR020607">
    <property type="entry name" value="Primase_DnaG_arc"/>
</dbReference>
<dbReference type="GO" id="GO:0003899">
    <property type="term" value="F:DNA-directed RNA polymerase activity"/>
    <property type="evidence" value="ECO:0007669"/>
    <property type="project" value="UniProtKB-UniRule"/>
</dbReference>
<evidence type="ECO:0000256" key="1">
    <source>
        <dbReference type="ARBA" id="ARBA00022478"/>
    </source>
</evidence>
<evidence type="ECO:0000256" key="3">
    <source>
        <dbReference type="ARBA" id="ARBA00022679"/>
    </source>
</evidence>
<evidence type="ECO:0000256" key="5">
    <source>
        <dbReference type="ARBA" id="ARBA00022705"/>
    </source>
</evidence>
<comment type="function">
    <text evidence="10">RNA polymerase that catalyzes the synthesis of short RNA molecules used as primers for DNA polymerase during DNA replication. Also part of the exosome, which is a complex involved in RNA degradation. Acts as a poly(A)-binding protein that enhances the interaction between heteropolymeric, adenine-rich transcripts and the exosome.</text>
</comment>
<dbReference type="EMBL" id="DSGT01000006">
    <property type="protein sequence ID" value="HEW52907.1"/>
    <property type="molecule type" value="Genomic_DNA"/>
</dbReference>
<dbReference type="AlphaFoldDB" id="A0A7C2VLZ6"/>
<dbReference type="PROSITE" id="PS50880">
    <property type="entry name" value="TOPRIM"/>
    <property type="match status" value="1"/>
</dbReference>
<feature type="domain" description="Toprim" evidence="11">
    <location>
        <begin position="166"/>
        <end position="255"/>
    </location>
</feature>
<dbReference type="CDD" id="cd01029">
    <property type="entry name" value="TOPRIM_primases"/>
    <property type="match status" value="1"/>
</dbReference>
<dbReference type="GO" id="GO:0046872">
    <property type="term" value="F:metal ion binding"/>
    <property type="evidence" value="ECO:0007669"/>
    <property type="project" value="UniProtKB-KW"/>
</dbReference>
<comment type="caution">
    <text evidence="12">The sequence shown here is derived from an EMBL/GenBank/DDBJ whole genome shotgun (WGS) entry which is preliminary data.</text>
</comment>
<comment type="catalytic activity">
    <reaction evidence="10">
        <text>ssDNA + n NTP = ssDNA/pppN(pN)n-1 hybrid + (n-1) diphosphate.</text>
        <dbReference type="EC" id="2.7.7.101"/>
    </reaction>
</comment>
<dbReference type="HAMAP" id="MF_00007">
    <property type="entry name" value="DNA_primase_DnaG_arc"/>
    <property type="match status" value="1"/>
</dbReference>
<name>A0A7C2VLZ6_9CREN</name>
<dbReference type="GO" id="GO:0008143">
    <property type="term" value="F:poly(A) binding"/>
    <property type="evidence" value="ECO:0007669"/>
    <property type="project" value="InterPro"/>
</dbReference>
<dbReference type="SUPFAM" id="SSF110455">
    <property type="entry name" value="Toprim domain"/>
    <property type="match status" value="1"/>
</dbReference>
<keyword evidence="4 10" id="KW-0548">Nucleotidyltransferase</keyword>
<dbReference type="PANTHER" id="PTHR30313">
    <property type="entry name" value="DNA PRIMASE"/>
    <property type="match status" value="1"/>
</dbReference>
<evidence type="ECO:0000256" key="2">
    <source>
        <dbReference type="ARBA" id="ARBA00022515"/>
    </source>
</evidence>
<dbReference type="Gene3D" id="3.40.1360.10">
    <property type="match status" value="1"/>
</dbReference>
<evidence type="ECO:0000256" key="4">
    <source>
        <dbReference type="ARBA" id="ARBA00022695"/>
    </source>
</evidence>